<comment type="similarity">
    <text evidence="1">Belongs to the TMEM53 family.</text>
</comment>
<keyword evidence="2 7" id="KW-0812">Transmembrane</keyword>
<protein>
    <submittedName>
        <fullName evidence="8">11446_t:CDS:1</fullName>
    </submittedName>
</protein>
<gene>
    <name evidence="8" type="ORF">AGERDE_LOCUS6689</name>
</gene>
<dbReference type="InterPro" id="IPR008547">
    <property type="entry name" value="DUF829_TMEM53"/>
</dbReference>
<dbReference type="OrthoDB" id="77878at2759"/>
<comment type="subcellular location">
    <subcellularLocation>
        <location evidence="6">Nucleus outer membrane</location>
        <topology evidence="6">Single-pass membrane protein</topology>
    </subcellularLocation>
</comment>
<name>A0A9N9FPS3_9GLOM</name>
<evidence type="ECO:0000256" key="7">
    <source>
        <dbReference type="SAM" id="Phobius"/>
    </source>
</evidence>
<dbReference type="SUPFAM" id="SSF53474">
    <property type="entry name" value="alpha/beta-Hydrolases"/>
    <property type="match status" value="1"/>
</dbReference>
<evidence type="ECO:0000313" key="8">
    <source>
        <dbReference type="EMBL" id="CAG8551468.1"/>
    </source>
</evidence>
<dbReference type="Pfam" id="PF05705">
    <property type="entry name" value="DUF829"/>
    <property type="match status" value="1"/>
</dbReference>
<dbReference type="GO" id="GO:0005640">
    <property type="term" value="C:nuclear outer membrane"/>
    <property type="evidence" value="ECO:0007669"/>
    <property type="project" value="UniProtKB-SubCell"/>
</dbReference>
<evidence type="ECO:0000256" key="6">
    <source>
        <dbReference type="ARBA" id="ARBA00034303"/>
    </source>
</evidence>
<comment type="caution">
    <text evidence="8">The sequence shown here is derived from an EMBL/GenBank/DDBJ whole genome shotgun (WGS) entry which is preliminary data.</text>
</comment>
<keyword evidence="4 7" id="KW-0472">Membrane</keyword>
<evidence type="ECO:0000256" key="3">
    <source>
        <dbReference type="ARBA" id="ARBA00022989"/>
    </source>
</evidence>
<evidence type="ECO:0000256" key="5">
    <source>
        <dbReference type="ARBA" id="ARBA00023242"/>
    </source>
</evidence>
<keyword evidence="9" id="KW-1185">Reference proteome</keyword>
<accession>A0A9N9FPS3</accession>
<dbReference type="AlphaFoldDB" id="A0A9N9FPS3"/>
<evidence type="ECO:0000256" key="4">
    <source>
        <dbReference type="ARBA" id="ARBA00023136"/>
    </source>
</evidence>
<feature type="transmembrane region" description="Helical" evidence="7">
    <location>
        <begin position="172"/>
        <end position="193"/>
    </location>
</feature>
<proteinExistence type="inferred from homology"/>
<dbReference type="PANTHER" id="PTHR12265:SF30">
    <property type="entry name" value="TRANSMEMBRANE PROTEIN 53"/>
    <property type="match status" value="1"/>
</dbReference>
<dbReference type="InterPro" id="IPR029058">
    <property type="entry name" value="AB_hydrolase_fold"/>
</dbReference>
<evidence type="ECO:0000256" key="1">
    <source>
        <dbReference type="ARBA" id="ARBA00007387"/>
    </source>
</evidence>
<dbReference type="Proteomes" id="UP000789831">
    <property type="component" value="Unassembled WGS sequence"/>
</dbReference>
<keyword evidence="3 7" id="KW-1133">Transmembrane helix</keyword>
<evidence type="ECO:0000256" key="2">
    <source>
        <dbReference type="ARBA" id="ARBA00022692"/>
    </source>
</evidence>
<reference evidence="8" key="1">
    <citation type="submission" date="2021-06" db="EMBL/GenBank/DDBJ databases">
        <authorList>
            <person name="Kallberg Y."/>
            <person name="Tangrot J."/>
            <person name="Rosling A."/>
        </authorList>
    </citation>
    <scope>NUCLEOTIDE SEQUENCE</scope>
    <source>
        <strain evidence="8">MT106</strain>
    </source>
</reference>
<dbReference type="EMBL" id="CAJVPL010001081">
    <property type="protein sequence ID" value="CAG8551468.1"/>
    <property type="molecule type" value="Genomic_DNA"/>
</dbReference>
<organism evidence="8 9">
    <name type="scientific">Ambispora gerdemannii</name>
    <dbReference type="NCBI Taxonomy" id="144530"/>
    <lineage>
        <taxon>Eukaryota</taxon>
        <taxon>Fungi</taxon>
        <taxon>Fungi incertae sedis</taxon>
        <taxon>Mucoromycota</taxon>
        <taxon>Glomeromycotina</taxon>
        <taxon>Glomeromycetes</taxon>
        <taxon>Archaeosporales</taxon>
        <taxon>Ambisporaceae</taxon>
        <taxon>Ambispora</taxon>
    </lineage>
</organism>
<dbReference type="PANTHER" id="PTHR12265">
    <property type="entry name" value="TRANSMEMBRANE PROTEIN 53"/>
    <property type="match status" value="1"/>
</dbReference>
<evidence type="ECO:0000313" key="9">
    <source>
        <dbReference type="Proteomes" id="UP000789831"/>
    </source>
</evidence>
<sequence>MSNTIEKINPNLPIYIERCQKPDNEHPINVVIMFGWTNSNLGNVSKIASYWRKKGNAHILYWIAPYFPYIWFTNKATQACAAFIPYLQEFGVLPTTSENDDSIHSPTKPKLIAHAFSNGGTLGLAGLAEACKLQNLPLHYSALIIDSAPGYASIFTVYRVFTVAQKNPIKKAFLAIAIEFLFLFFGLPSLLLYSRFTGRKNIIEFFTNVLFEHNAAKYSPRLFIYSKTDKLIPSSSVEEVLAKSVRLCGDKTRKLCLEESDHVMHWAKHTDIYENAVDSFIDEFNVQSDLPIITPHEQSKL</sequence>
<keyword evidence="5" id="KW-0539">Nucleus</keyword>